<dbReference type="Gramene" id="OMO94740">
    <property type="protein sequence ID" value="OMO94740"/>
    <property type="gene ID" value="CCACVL1_05858"/>
</dbReference>
<proteinExistence type="predicted"/>
<protein>
    <submittedName>
        <fullName evidence="2">Uncharacterized protein</fullName>
    </submittedName>
</protein>
<evidence type="ECO:0000313" key="2">
    <source>
        <dbReference type="EMBL" id="OMO94740.1"/>
    </source>
</evidence>
<dbReference type="GO" id="GO:0071821">
    <property type="term" value="C:FANCM-MHF complex"/>
    <property type="evidence" value="ECO:0007669"/>
    <property type="project" value="TreeGrafter"/>
</dbReference>
<feature type="region of interest" description="Disordered" evidence="1">
    <location>
        <begin position="19"/>
        <end position="68"/>
    </location>
</feature>
<dbReference type="STRING" id="210143.A0A1R3JIX5"/>
<dbReference type="PANTHER" id="PTHR22980">
    <property type="entry name" value="CORTISTATIN"/>
    <property type="match status" value="1"/>
</dbReference>
<dbReference type="GO" id="GO:0031297">
    <property type="term" value="P:replication fork processing"/>
    <property type="evidence" value="ECO:0007669"/>
    <property type="project" value="TreeGrafter"/>
</dbReference>
<evidence type="ECO:0000313" key="3">
    <source>
        <dbReference type="Proteomes" id="UP000188268"/>
    </source>
</evidence>
<dbReference type="PANTHER" id="PTHR22980:SF0">
    <property type="entry name" value="CENTROMERE PROTEIN S"/>
    <property type="match status" value="1"/>
</dbReference>
<dbReference type="GO" id="GO:0003682">
    <property type="term" value="F:chromatin binding"/>
    <property type="evidence" value="ECO:0007669"/>
    <property type="project" value="TreeGrafter"/>
</dbReference>
<dbReference type="GO" id="GO:0000712">
    <property type="term" value="P:resolution of meiotic recombination intermediates"/>
    <property type="evidence" value="ECO:0007669"/>
    <property type="project" value="TreeGrafter"/>
</dbReference>
<comment type="caution">
    <text evidence="2">The sequence shown here is derived from an EMBL/GenBank/DDBJ whole genome shotgun (WGS) entry which is preliminary data.</text>
</comment>
<evidence type="ECO:0000256" key="1">
    <source>
        <dbReference type="SAM" id="MobiDB-lite"/>
    </source>
</evidence>
<dbReference type="OrthoDB" id="1872155at2759"/>
<gene>
    <name evidence="2" type="ORF">CCACVL1_05858</name>
</gene>
<dbReference type="Proteomes" id="UP000188268">
    <property type="component" value="Unassembled WGS sequence"/>
</dbReference>
<name>A0A1R3JIX5_COCAP</name>
<accession>A0A1R3JIX5</accession>
<keyword evidence="3" id="KW-1185">Reference proteome</keyword>
<dbReference type="EMBL" id="AWWV01007787">
    <property type="protein sequence ID" value="OMO94740.1"/>
    <property type="molecule type" value="Genomic_DNA"/>
</dbReference>
<reference evidence="2 3" key="1">
    <citation type="submission" date="2013-09" db="EMBL/GenBank/DDBJ databases">
        <title>Corchorus capsularis genome sequencing.</title>
        <authorList>
            <person name="Alam M."/>
            <person name="Haque M.S."/>
            <person name="Islam M.S."/>
            <person name="Emdad E.M."/>
            <person name="Islam M.M."/>
            <person name="Ahmed B."/>
            <person name="Halim A."/>
            <person name="Hossen Q.M.M."/>
            <person name="Hossain M.Z."/>
            <person name="Ahmed R."/>
            <person name="Khan M.M."/>
            <person name="Islam R."/>
            <person name="Rashid M.M."/>
            <person name="Khan S.A."/>
            <person name="Rahman M.S."/>
            <person name="Alam M."/>
        </authorList>
    </citation>
    <scope>NUCLEOTIDE SEQUENCE [LARGE SCALE GENOMIC DNA]</scope>
    <source>
        <strain evidence="3">cv. CVL-1</strain>
        <tissue evidence="2">Whole seedling</tissue>
    </source>
</reference>
<dbReference type="AlphaFoldDB" id="A0A1R3JIX5"/>
<organism evidence="2 3">
    <name type="scientific">Corchorus capsularis</name>
    <name type="common">Jute</name>
    <dbReference type="NCBI Taxonomy" id="210143"/>
    <lineage>
        <taxon>Eukaryota</taxon>
        <taxon>Viridiplantae</taxon>
        <taxon>Streptophyta</taxon>
        <taxon>Embryophyta</taxon>
        <taxon>Tracheophyta</taxon>
        <taxon>Spermatophyta</taxon>
        <taxon>Magnoliopsida</taxon>
        <taxon>eudicotyledons</taxon>
        <taxon>Gunneridae</taxon>
        <taxon>Pentapetalae</taxon>
        <taxon>rosids</taxon>
        <taxon>malvids</taxon>
        <taxon>Malvales</taxon>
        <taxon>Malvaceae</taxon>
        <taxon>Grewioideae</taxon>
        <taxon>Apeibeae</taxon>
        <taxon>Corchorus</taxon>
    </lineage>
</organism>
<sequence>MEDVIVSAHRNEHLATSLRSFRDELRAKEPQSERRRKKAPRKDDKATATSNSVHATRRPFKLSFHLLP</sequence>
<feature type="compositionally biased region" description="Basic and acidic residues" evidence="1">
    <location>
        <begin position="20"/>
        <end position="33"/>
    </location>
</feature>